<keyword evidence="10" id="KW-0804">Transcription</keyword>
<evidence type="ECO:0000256" key="6">
    <source>
        <dbReference type="ARBA" id="ARBA00022833"/>
    </source>
</evidence>
<dbReference type="SMART" id="SM00355">
    <property type="entry name" value="ZnF_C2H2"/>
    <property type="match status" value="7"/>
</dbReference>
<comment type="similarity">
    <text evidence="2">Belongs to the krueppel C2H2-type zinc-finger protein family.</text>
</comment>
<dbReference type="GO" id="GO:0000978">
    <property type="term" value="F:RNA polymerase II cis-regulatory region sequence-specific DNA binding"/>
    <property type="evidence" value="ECO:0007669"/>
    <property type="project" value="TreeGrafter"/>
</dbReference>
<evidence type="ECO:0000256" key="8">
    <source>
        <dbReference type="ARBA" id="ARBA00023125"/>
    </source>
</evidence>
<evidence type="ECO:0000256" key="9">
    <source>
        <dbReference type="ARBA" id="ARBA00023159"/>
    </source>
</evidence>
<keyword evidence="8" id="KW-0238">DNA-binding</keyword>
<dbReference type="EMBL" id="KP966079">
    <property type="protein sequence ID" value="ALB35082.1"/>
    <property type="molecule type" value="Genomic_DNA"/>
</dbReference>
<evidence type="ECO:0000256" key="10">
    <source>
        <dbReference type="ARBA" id="ARBA00023163"/>
    </source>
</evidence>
<organism evidence="18">
    <name type="scientific">Bos gaurus frontalis</name>
    <name type="common">Domestic gayal</name>
    <name type="synonym">Bos frontalis</name>
    <dbReference type="NCBI Taxonomy" id="30520"/>
    <lineage>
        <taxon>Eukaryota</taxon>
        <taxon>Metazoa</taxon>
        <taxon>Chordata</taxon>
        <taxon>Craniata</taxon>
        <taxon>Vertebrata</taxon>
        <taxon>Euteleostomi</taxon>
        <taxon>Mammalia</taxon>
        <taxon>Eutheria</taxon>
        <taxon>Laurasiatheria</taxon>
        <taxon>Artiodactyla</taxon>
        <taxon>Ruminantia</taxon>
        <taxon>Pecora</taxon>
        <taxon>Bovidae</taxon>
        <taxon>Bovinae</taxon>
        <taxon>Bos</taxon>
    </lineage>
</organism>
<dbReference type="InterPro" id="IPR013087">
    <property type="entry name" value="Znf_C2H2_type"/>
</dbReference>
<name>A0A0M3PRY3_BOSGF</name>
<evidence type="ECO:0000256" key="13">
    <source>
        <dbReference type="ARBA" id="ARBA00073983"/>
    </source>
</evidence>
<feature type="compositionally biased region" description="Low complexity" evidence="16">
    <location>
        <begin position="369"/>
        <end position="379"/>
    </location>
</feature>
<sequence length="499" mass="55640">MATVIPGDLSEVRDTQKVPSGKRKRGETKPRKNFPCQLCDKAFNSVEKLKVHSYSHTGERPYKCIQQDCTKAFVSKYKLQRHMATHSPEKTHKCNYCEKMFHRKDHLKNHLHTHDPNKETFKCEECGKSYNTKLGFKRHLALHAATSGDLTCKVCLQTFESTGVLLEHLKSHAGKSAGGVKEKKHPCEHCDRRFYTRKDVRRHMVVHTGRKDFLCQYCAQRFGRKDHLTRHMKKSHNQELLKVKTEPVDFLDPFTCNVSVPIKDELLPVMSLPSSELLSKPFPSTLQLNLYNTPFQSVQSSGSAHQMITTLPLGMTCPIDMDAVHPSHHLSFKYPFSSTSYAISIPEKEQPLKGEIESYLMELQGGVPSSSQDSPASSSKLGLEPQLGSLEDSTGDLSLSKSSISISDPLNTPALDFSQLFNFIPLNGPPYNPISVGSLGMSYSQEEAHSSVSQLPPQSQDLPDPASTIGLGSLHSLSAAFTSSLSTSTTLPRFHQAFQ</sequence>
<dbReference type="Pfam" id="PF00096">
    <property type="entry name" value="zf-C2H2"/>
    <property type="match status" value="3"/>
</dbReference>
<feature type="domain" description="C2H2-type" evidence="17">
    <location>
        <begin position="34"/>
        <end position="61"/>
    </location>
</feature>
<feature type="domain" description="C2H2-type" evidence="17">
    <location>
        <begin position="150"/>
        <end position="177"/>
    </location>
</feature>
<keyword evidence="7" id="KW-0805">Transcription regulation</keyword>
<keyword evidence="9" id="KW-0010">Activator</keyword>
<comment type="subcellular location">
    <subcellularLocation>
        <location evidence="1">Nucleus</location>
    </subcellularLocation>
</comment>
<dbReference type="Pfam" id="PF13912">
    <property type="entry name" value="zf-C2H2_6"/>
    <property type="match status" value="2"/>
</dbReference>
<dbReference type="Pfam" id="PF13894">
    <property type="entry name" value="zf-C2H2_4"/>
    <property type="match status" value="1"/>
</dbReference>
<keyword evidence="3" id="KW-0479">Metal-binding</keyword>
<evidence type="ECO:0000256" key="3">
    <source>
        <dbReference type="ARBA" id="ARBA00022723"/>
    </source>
</evidence>
<keyword evidence="6" id="KW-0862">Zinc</keyword>
<dbReference type="GO" id="GO:0001228">
    <property type="term" value="F:DNA-binding transcription activator activity, RNA polymerase II-specific"/>
    <property type="evidence" value="ECO:0007669"/>
    <property type="project" value="TreeGrafter"/>
</dbReference>
<feature type="domain" description="C2H2-type" evidence="17">
    <location>
        <begin position="185"/>
        <end position="212"/>
    </location>
</feature>
<dbReference type="GO" id="GO:0005737">
    <property type="term" value="C:cytoplasm"/>
    <property type="evidence" value="ECO:0007669"/>
    <property type="project" value="UniProtKB-ARBA"/>
</dbReference>
<dbReference type="GO" id="GO:0001227">
    <property type="term" value="F:DNA-binding transcription repressor activity, RNA polymerase II-specific"/>
    <property type="evidence" value="ECO:0007669"/>
    <property type="project" value="TreeGrafter"/>
</dbReference>
<feature type="region of interest" description="Disordered" evidence="16">
    <location>
        <begin position="1"/>
        <end position="30"/>
    </location>
</feature>
<dbReference type="FunFam" id="3.30.160.60:FF:000482">
    <property type="entry name" value="PLAG1 like zinc finger 1"/>
    <property type="match status" value="1"/>
</dbReference>
<feature type="domain" description="C2H2-type" evidence="17">
    <location>
        <begin position="213"/>
        <end position="241"/>
    </location>
</feature>
<keyword evidence="5 15" id="KW-0863">Zinc-finger</keyword>
<feature type="domain" description="C2H2-type" evidence="17">
    <location>
        <begin position="62"/>
        <end position="91"/>
    </location>
</feature>
<dbReference type="FunFam" id="3.30.160.60:FF:000256">
    <property type="entry name" value="PLAG1 like zinc finger 2"/>
    <property type="match status" value="1"/>
</dbReference>
<dbReference type="FunFam" id="3.30.160.60:FF:001316">
    <property type="entry name" value="PR domain zinc finger protein 10"/>
    <property type="match status" value="1"/>
</dbReference>
<feature type="region of interest" description="Disordered" evidence="16">
    <location>
        <begin position="365"/>
        <end position="394"/>
    </location>
</feature>
<feature type="compositionally biased region" description="Low complexity" evidence="16">
    <location>
        <begin position="450"/>
        <end position="465"/>
    </location>
</feature>
<gene>
    <name evidence="18" type="primary">PLAG1</name>
</gene>
<evidence type="ECO:0000256" key="12">
    <source>
        <dbReference type="ARBA" id="ARBA00065423"/>
    </source>
</evidence>
<keyword evidence="11" id="KW-0539">Nucleus</keyword>
<evidence type="ECO:0000256" key="16">
    <source>
        <dbReference type="SAM" id="MobiDB-lite"/>
    </source>
</evidence>
<dbReference type="GO" id="GO:0008270">
    <property type="term" value="F:zinc ion binding"/>
    <property type="evidence" value="ECO:0007669"/>
    <property type="project" value="UniProtKB-KW"/>
</dbReference>
<dbReference type="SMR" id="A0A0M3PRY3"/>
<comment type="subunit">
    <text evidence="12">Interacts with KPNA2, which escorts protein to the nucleus via interaction with nuclear localization signal. Interacts with E3 SUMO-protein ligase PIAS1, PIAS2 and PIAS4.</text>
</comment>
<dbReference type="GO" id="GO:0001817">
    <property type="term" value="P:regulation of cytokine production"/>
    <property type="evidence" value="ECO:0007669"/>
    <property type="project" value="TreeGrafter"/>
</dbReference>
<dbReference type="SUPFAM" id="SSF57667">
    <property type="entry name" value="beta-beta-alpha zinc fingers"/>
    <property type="match status" value="4"/>
</dbReference>
<evidence type="ECO:0000256" key="1">
    <source>
        <dbReference type="ARBA" id="ARBA00004123"/>
    </source>
</evidence>
<feature type="domain" description="C2H2-type" evidence="17">
    <location>
        <begin position="121"/>
        <end position="148"/>
    </location>
</feature>
<dbReference type="PROSITE" id="PS00028">
    <property type="entry name" value="ZINC_FINGER_C2H2_1"/>
    <property type="match status" value="7"/>
</dbReference>
<dbReference type="PANTHER" id="PTHR24399:SF31">
    <property type="entry name" value="ZINC FINGER PROTEIN PLAGL1"/>
    <property type="match status" value="1"/>
</dbReference>
<evidence type="ECO:0000256" key="2">
    <source>
        <dbReference type="ARBA" id="ARBA00006991"/>
    </source>
</evidence>
<keyword evidence="4" id="KW-0677">Repeat</keyword>
<dbReference type="PANTHER" id="PTHR24399">
    <property type="entry name" value="ZINC FINGER AND BTB DOMAIN-CONTAINING"/>
    <property type="match status" value="1"/>
</dbReference>
<dbReference type="AlphaFoldDB" id="A0A0M3PRY3"/>
<evidence type="ECO:0000256" key="5">
    <source>
        <dbReference type="ARBA" id="ARBA00022771"/>
    </source>
</evidence>
<accession>A0A0M3PRY3</accession>
<dbReference type="InterPro" id="IPR036236">
    <property type="entry name" value="Znf_C2H2_sf"/>
</dbReference>
<protein>
    <recommendedName>
        <fullName evidence="13">Zinc finger protein PLAG1</fullName>
    </recommendedName>
    <alternativeName>
        <fullName evidence="14">Pleiomorphic adenoma gene 1 protein</fullName>
    </alternativeName>
</protein>
<dbReference type="PROSITE" id="PS50157">
    <property type="entry name" value="ZINC_FINGER_C2H2_2"/>
    <property type="match status" value="7"/>
</dbReference>
<dbReference type="Gene3D" id="3.30.160.60">
    <property type="entry name" value="Classic Zinc Finger"/>
    <property type="match status" value="6"/>
</dbReference>
<dbReference type="FunFam" id="3.30.160.60:FF:000231">
    <property type="entry name" value="PLAG1 like zinc finger 2"/>
    <property type="match status" value="1"/>
</dbReference>
<evidence type="ECO:0000256" key="11">
    <source>
        <dbReference type="ARBA" id="ARBA00023242"/>
    </source>
</evidence>
<evidence type="ECO:0000256" key="14">
    <source>
        <dbReference type="ARBA" id="ARBA00081979"/>
    </source>
</evidence>
<dbReference type="GO" id="GO:0002682">
    <property type="term" value="P:regulation of immune system process"/>
    <property type="evidence" value="ECO:0007669"/>
    <property type="project" value="TreeGrafter"/>
</dbReference>
<evidence type="ECO:0000313" key="18">
    <source>
        <dbReference type="EMBL" id="ALB35082.1"/>
    </source>
</evidence>
<feature type="domain" description="C2H2-type" evidence="17">
    <location>
        <begin position="92"/>
        <end position="119"/>
    </location>
</feature>
<dbReference type="GO" id="GO:0016604">
    <property type="term" value="C:nuclear body"/>
    <property type="evidence" value="ECO:0007669"/>
    <property type="project" value="UniProtKB-ARBA"/>
</dbReference>
<evidence type="ECO:0000259" key="17">
    <source>
        <dbReference type="PROSITE" id="PS50157"/>
    </source>
</evidence>
<dbReference type="FunFam" id="3.30.160.60:FF:000425">
    <property type="entry name" value="PLAG1 like zinc finger 1"/>
    <property type="match status" value="1"/>
</dbReference>
<evidence type="ECO:0000256" key="4">
    <source>
        <dbReference type="ARBA" id="ARBA00022737"/>
    </source>
</evidence>
<evidence type="ECO:0000256" key="7">
    <source>
        <dbReference type="ARBA" id="ARBA00023015"/>
    </source>
</evidence>
<proteinExistence type="inferred from homology"/>
<reference evidence="18" key="1">
    <citation type="submission" date="2015-03" db="EMBL/GenBank/DDBJ databases">
        <title>Sequence Analysis of Pleiomorphic Adenoma Gene 1 (PLAG1) in zebu cattle along with their wild relative gayal (Bos frontalis).</title>
        <authorList>
            <person name="Uzzaman M.R."/>
            <person name="Bhuiyan M.S.A."/>
            <person name="Bedada Z.E."/>
            <person name="Kim K.S."/>
        </authorList>
    </citation>
    <scope>NUCLEOTIDE SEQUENCE</scope>
</reference>
<feature type="region of interest" description="Disordered" evidence="16">
    <location>
        <begin position="445"/>
        <end position="468"/>
    </location>
</feature>
<evidence type="ECO:0000256" key="15">
    <source>
        <dbReference type="PROSITE-ProRule" id="PRU00042"/>
    </source>
</evidence>